<protein>
    <recommendedName>
        <fullName evidence="6">Ubiquitin-like domain-containing protein</fullName>
    </recommendedName>
</protein>
<keyword evidence="3" id="KW-0472">Membrane</keyword>
<evidence type="ECO:0000313" key="5">
    <source>
        <dbReference type="Proteomes" id="UP000566819"/>
    </source>
</evidence>
<feature type="compositionally biased region" description="Low complexity" evidence="2">
    <location>
        <begin position="297"/>
        <end position="309"/>
    </location>
</feature>
<dbReference type="GO" id="GO:0030968">
    <property type="term" value="P:endoplasmic reticulum unfolded protein response"/>
    <property type="evidence" value="ECO:0007669"/>
    <property type="project" value="TreeGrafter"/>
</dbReference>
<feature type="region of interest" description="Disordered" evidence="2">
    <location>
        <begin position="392"/>
        <end position="446"/>
    </location>
</feature>
<dbReference type="PANTHER" id="PTHR12943">
    <property type="entry name" value="HOMOCYSTEINE-RESPONSIVE ENDOPLASMIC RETICULUM-RESIDENT UNIQUITIN-LIKE DOMAIN HERPUD PROTEIN FAMILY MEMBER"/>
    <property type="match status" value="1"/>
</dbReference>
<feature type="coiled-coil region" evidence="1">
    <location>
        <begin position="190"/>
        <end position="224"/>
    </location>
</feature>
<organism evidence="4 5">
    <name type="scientific">Cudoniella acicularis</name>
    <dbReference type="NCBI Taxonomy" id="354080"/>
    <lineage>
        <taxon>Eukaryota</taxon>
        <taxon>Fungi</taxon>
        <taxon>Dikarya</taxon>
        <taxon>Ascomycota</taxon>
        <taxon>Pezizomycotina</taxon>
        <taxon>Leotiomycetes</taxon>
        <taxon>Helotiales</taxon>
        <taxon>Tricladiaceae</taxon>
        <taxon>Cudoniella</taxon>
    </lineage>
</organism>
<keyword evidence="3" id="KW-0812">Transmembrane</keyword>
<dbReference type="Gene3D" id="3.10.20.90">
    <property type="entry name" value="Phosphatidylinositol 3-kinase Catalytic Subunit, Chain A, domain 1"/>
    <property type="match status" value="1"/>
</dbReference>
<accession>A0A8H4RMG2</accession>
<dbReference type="Proteomes" id="UP000566819">
    <property type="component" value="Unassembled WGS sequence"/>
</dbReference>
<name>A0A8H4RMG2_9HELO</name>
<feature type="compositionally biased region" description="Low complexity" evidence="2">
    <location>
        <begin position="156"/>
        <end position="165"/>
    </location>
</feature>
<feature type="compositionally biased region" description="Polar residues" evidence="2">
    <location>
        <begin position="414"/>
        <end position="446"/>
    </location>
</feature>
<keyword evidence="3" id="KW-1133">Transmembrane helix</keyword>
<evidence type="ECO:0000256" key="2">
    <source>
        <dbReference type="SAM" id="MobiDB-lite"/>
    </source>
</evidence>
<feature type="region of interest" description="Disordered" evidence="2">
    <location>
        <begin position="128"/>
        <end position="174"/>
    </location>
</feature>
<evidence type="ECO:0000256" key="1">
    <source>
        <dbReference type="SAM" id="Coils"/>
    </source>
</evidence>
<feature type="compositionally biased region" description="Low complexity" evidence="2">
    <location>
        <begin position="392"/>
        <end position="401"/>
    </location>
</feature>
<feature type="region of interest" description="Disordered" evidence="2">
    <location>
        <begin position="727"/>
        <end position="777"/>
    </location>
</feature>
<feature type="transmembrane region" description="Helical" evidence="3">
    <location>
        <begin position="583"/>
        <end position="604"/>
    </location>
</feature>
<dbReference type="PANTHER" id="PTHR12943:SF27">
    <property type="entry name" value="HOMOCYSTEINE-INDUCED ENDOPLASMIC RETICULUM PROTEIN, ISOFORM A"/>
    <property type="match status" value="1"/>
</dbReference>
<reference evidence="4 5" key="1">
    <citation type="submission" date="2020-03" db="EMBL/GenBank/DDBJ databases">
        <title>Draft Genome Sequence of Cudoniella acicularis.</title>
        <authorList>
            <person name="Buettner E."/>
            <person name="Kellner H."/>
        </authorList>
    </citation>
    <scope>NUCLEOTIDE SEQUENCE [LARGE SCALE GENOMIC DNA]</scope>
    <source>
        <strain evidence="4 5">DSM 108380</strain>
    </source>
</reference>
<feature type="region of interest" description="Disordered" evidence="2">
    <location>
        <begin position="231"/>
        <end position="331"/>
    </location>
</feature>
<sequence length="777" mass="83775">MSQPMEDVAASDAPTRDEEQPEPLSFTLLIVSPSVGVSSPLSFPHLPATTTVKQLKARIRDALPSKPVDESQRLIHRGRMLGRDSETMLDIFGQETVRDNLFTSLEALLICYQLGNPESQTLHLVLRPSEGAPAPPSTSAPTARPQSIPPNPSLPLPQQRPQSTPAIPAQGMHAQQPLPGFQHVQQHQVLHQAEHYHNMMAQRLQQLQRETQRLQQEMGSIEQRYRAQANMTPGVHNPQPGNPNPLVGPGGLFQLPHLAMRPPPGIPPSVQNFIAQQQRDRAAEGRNGAQDSGNVTPGARSSSSGRASPNVHRPDHTTTYTREGIGPNGERWQMTVNETTTTLPLPQTHLQGQPPPHHHHHVAHQMNANPALDIQAVLRNADRFLATQNNQAAQNNMQRSASTPHHTSAREAGTTRTVPQSVIPSSTANAPSTSGSPSISVLNNPALNAQTPNASVAPGPETMVYVLSSPQGPRALLVSNSQTFFTPRQHSGRRRRHDSPAPAAVQNPAGGAIGLPEYRNRPAERAARRNVNEMDQVQVGAPHANPGAGALAAQIGPMLWLVFRLIVVVYLMTSGNTSWTRWFMVAGAAFLIFIVKLGIFNGIAEQVWGPIRRHLEALIPLAGPDAALIPAINAAAIPQQPPPGEATPLPAGNGQPRAEGEPDPAQAAARLVERRRQANGGWLRARIRRAEHALLLFMASLVPGVGERHIAAREAEANAAQRLLDEAAAAAAAENQEGDAEQESGQRAEEETAQQDEQGQAPIENDRMVPAPAQVEV</sequence>
<gene>
    <name evidence="4" type="ORF">G7Y89_g6329</name>
</gene>
<evidence type="ECO:0000256" key="3">
    <source>
        <dbReference type="SAM" id="Phobius"/>
    </source>
</evidence>
<dbReference type="InterPro" id="IPR039751">
    <property type="entry name" value="HERPUD1/2"/>
</dbReference>
<dbReference type="InterPro" id="IPR029071">
    <property type="entry name" value="Ubiquitin-like_domsf"/>
</dbReference>
<dbReference type="AlphaFoldDB" id="A0A8H4RMG2"/>
<dbReference type="EMBL" id="JAAMPI010000409">
    <property type="protein sequence ID" value="KAF4631803.1"/>
    <property type="molecule type" value="Genomic_DNA"/>
</dbReference>
<dbReference type="SUPFAM" id="SSF54236">
    <property type="entry name" value="Ubiquitin-like"/>
    <property type="match status" value="1"/>
</dbReference>
<feature type="region of interest" description="Disordered" evidence="2">
    <location>
        <begin position="486"/>
        <end position="516"/>
    </location>
</feature>
<feature type="region of interest" description="Disordered" evidence="2">
    <location>
        <begin position="1"/>
        <end position="24"/>
    </location>
</feature>
<feature type="region of interest" description="Disordered" evidence="2">
    <location>
        <begin position="639"/>
        <end position="666"/>
    </location>
</feature>
<proteinExistence type="predicted"/>
<evidence type="ECO:0008006" key="6">
    <source>
        <dbReference type="Google" id="ProtNLM"/>
    </source>
</evidence>
<comment type="caution">
    <text evidence="4">The sequence shown here is derived from an EMBL/GenBank/DDBJ whole genome shotgun (WGS) entry which is preliminary data.</text>
</comment>
<dbReference type="OrthoDB" id="21589at2759"/>
<evidence type="ECO:0000313" key="4">
    <source>
        <dbReference type="EMBL" id="KAF4631803.1"/>
    </source>
</evidence>
<keyword evidence="5" id="KW-1185">Reference proteome</keyword>
<keyword evidence="1" id="KW-0175">Coiled coil</keyword>
<feature type="transmembrane region" description="Helical" evidence="3">
    <location>
        <begin position="551"/>
        <end position="571"/>
    </location>
</feature>